<evidence type="ECO:0000256" key="1">
    <source>
        <dbReference type="SAM" id="SignalP"/>
    </source>
</evidence>
<protein>
    <submittedName>
        <fullName evidence="3">Energy transducer TonB</fullName>
    </submittedName>
</protein>
<dbReference type="PROSITE" id="PS52015">
    <property type="entry name" value="TONB_CTD"/>
    <property type="match status" value="1"/>
</dbReference>
<dbReference type="Proteomes" id="UP001235664">
    <property type="component" value="Unassembled WGS sequence"/>
</dbReference>
<feature type="chain" id="PRO_5047257242" evidence="1">
    <location>
        <begin position="22"/>
        <end position="293"/>
    </location>
</feature>
<reference evidence="3 4" key="1">
    <citation type="submission" date="2023-08" db="EMBL/GenBank/DDBJ databases">
        <title>genomic of DY56.</title>
        <authorList>
            <person name="Wang Y."/>
        </authorList>
    </citation>
    <scope>NUCLEOTIDE SEQUENCE [LARGE SCALE GENOMIC DNA]</scope>
    <source>
        <strain evidence="3 4">DY56-A-20</strain>
    </source>
</reference>
<sequence>MFRTTICFAALAAAGAQDAAAAEPATVLPASSSWHLDYAEQSCRLARTFGEGEGRSVVFFTQHGPGDSFELTLAGEPLDRFSPNVAIQFGPIGGTWKIRPFRGDVEGVGPALIYSGLDLAEEQDEEEAEEDVAEARDSLPAIDIHRAKGMDYIEVSQGRRRVRFATGTLDKPFAALNACSVDLIAEWGLDADQHRSLTRIVDPTNMKLIASRVGRDYPAAALHKGEQGIIRALLIVGADGRVERCTLDNATNSETLPAPACRVLDDAVFEPALDSQGQPMRSFYITKIVYKMG</sequence>
<proteinExistence type="predicted"/>
<evidence type="ECO:0000259" key="2">
    <source>
        <dbReference type="PROSITE" id="PS52015"/>
    </source>
</evidence>
<comment type="caution">
    <text evidence="3">The sequence shown here is derived from an EMBL/GenBank/DDBJ whole genome shotgun (WGS) entry which is preliminary data.</text>
</comment>
<organism evidence="3 4">
    <name type="scientific">Qipengyuania benthica</name>
    <dbReference type="NCBI Taxonomy" id="3067651"/>
    <lineage>
        <taxon>Bacteria</taxon>
        <taxon>Pseudomonadati</taxon>
        <taxon>Pseudomonadota</taxon>
        <taxon>Alphaproteobacteria</taxon>
        <taxon>Sphingomonadales</taxon>
        <taxon>Erythrobacteraceae</taxon>
        <taxon>Qipengyuania</taxon>
    </lineage>
</organism>
<dbReference type="RefSeq" id="WP_305930611.1">
    <property type="nucleotide sequence ID" value="NZ_JAVAIL010000005.1"/>
</dbReference>
<dbReference type="Gene3D" id="3.30.1150.10">
    <property type="match status" value="1"/>
</dbReference>
<name>A0ABT9HBB3_9SPHN</name>
<feature type="signal peptide" evidence="1">
    <location>
        <begin position="1"/>
        <end position="21"/>
    </location>
</feature>
<feature type="domain" description="TonB C-terminal" evidence="2">
    <location>
        <begin position="202"/>
        <end position="293"/>
    </location>
</feature>
<evidence type="ECO:0000313" key="3">
    <source>
        <dbReference type="EMBL" id="MDP4540607.1"/>
    </source>
</evidence>
<accession>A0ABT9HBB3</accession>
<evidence type="ECO:0000313" key="4">
    <source>
        <dbReference type="Proteomes" id="UP001235664"/>
    </source>
</evidence>
<dbReference type="EMBL" id="JAVAIL010000005">
    <property type="protein sequence ID" value="MDP4540607.1"/>
    <property type="molecule type" value="Genomic_DNA"/>
</dbReference>
<dbReference type="SUPFAM" id="SSF74653">
    <property type="entry name" value="TolA/TonB C-terminal domain"/>
    <property type="match status" value="1"/>
</dbReference>
<dbReference type="Pfam" id="PF03544">
    <property type="entry name" value="TonB_C"/>
    <property type="match status" value="1"/>
</dbReference>
<gene>
    <name evidence="3" type="ORF">Q9K01_13320</name>
</gene>
<keyword evidence="4" id="KW-1185">Reference proteome</keyword>
<keyword evidence="1" id="KW-0732">Signal</keyword>
<dbReference type="InterPro" id="IPR037682">
    <property type="entry name" value="TonB_C"/>
</dbReference>